<dbReference type="EMBL" id="MBTF01000038">
    <property type="protein sequence ID" value="OOQ56886.1"/>
    <property type="molecule type" value="Genomic_DNA"/>
</dbReference>
<feature type="chain" id="PRO_5012436390" description="Outer membrane protein beta-barrel domain-containing protein" evidence="1">
    <location>
        <begin position="20"/>
        <end position="205"/>
    </location>
</feature>
<dbReference type="RefSeq" id="WP_078351303.1">
    <property type="nucleotide sequence ID" value="NZ_MBTF01000038.1"/>
</dbReference>
<reference evidence="3 4" key="1">
    <citation type="submission" date="2016-07" db="EMBL/GenBank/DDBJ databases">
        <title>Genomic analysis of zinc-resistant bacterium Mucilaginibacter pedocola TBZ30.</title>
        <authorList>
            <person name="Huang J."/>
            <person name="Tang J."/>
        </authorList>
    </citation>
    <scope>NUCLEOTIDE SEQUENCE [LARGE SCALE GENOMIC DNA]</scope>
    <source>
        <strain evidence="3 4">TBZ30</strain>
    </source>
</reference>
<sequence>MKKLLLSLAFATLSFCAFAQVPTAGLKGGLNFAQISGSDGSGGTSTSGTLTSFSVGAFLEFAGDGVAIQPGLFYTGKGSKSKTNSGISSSLNLRYLQLPVNFVINVPAGFGKLYIGAGPYAAYGLSGKVESSNNGGTPSTTNLSFGQYSGQLKRMDYGAQGIAGLRFNTGFLIGVNYDLGLANIVNNASVKSKNRVLGVSVGVTF</sequence>
<evidence type="ECO:0000256" key="1">
    <source>
        <dbReference type="SAM" id="SignalP"/>
    </source>
</evidence>
<protein>
    <recommendedName>
        <fullName evidence="2">Outer membrane protein beta-barrel domain-containing protein</fullName>
    </recommendedName>
</protein>
<name>A0A1S9P7G9_9SPHI</name>
<evidence type="ECO:0000259" key="2">
    <source>
        <dbReference type="Pfam" id="PF13568"/>
    </source>
</evidence>
<organism evidence="3 4">
    <name type="scientific">Mucilaginibacter pedocola</name>
    <dbReference type="NCBI Taxonomy" id="1792845"/>
    <lineage>
        <taxon>Bacteria</taxon>
        <taxon>Pseudomonadati</taxon>
        <taxon>Bacteroidota</taxon>
        <taxon>Sphingobacteriia</taxon>
        <taxon>Sphingobacteriales</taxon>
        <taxon>Sphingobacteriaceae</taxon>
        <taxon>Mucilaginibacter</taxon>
    </lineage>
</organism>
<proteinExistence type="predicted"/>
<comment type="caution">
    <text evidence="3">The sequence shown here is derived from an EMBL/GenBank/DDBJ whole genome shotgun (WGS) entry which is preliminary data.</text>
</comment>
<dbReference type="OrthoDB" id="1150878at2"/>
<dbReference type="AlphaFoldDB" id="A0A1S9P7G9"/>
<accession>A0A1S9P7G9</accession>
<evidence type="ECO:0000313" key="4">
    <source>
        <dbReference type="Proteomes" id="UP000189739"/>
    </source>
</evidence>
<dbReference type="STRING" id="1792845.BC343_18080"/>
<keyword evidence="4" id="KW-1185">Reference proteome</keyword>
<dbReference type="Pfam" id="PF13568">
    <property type="entry name" value="OMP_b-brl_2"/>
    <property type="match status" value="1"/>
</dbReference>
<feature type="signal peptide" evidence="1">
    <location>
        <begin position="1"/>
        <end position="19"/>
    </location>
</feature>
<dbReference type="InterPro" id="IPR025665">
    <property type="entry name" value="Beta-barrel_OMP_2"/>
</dbReference>
<gene>
    <name evidence="3" type="ORF">BC343_18080</name>
</gene>
<evidence type="ECO:0000313" key="3">
    <source>
        <dbReference type="EMBL" id="OOQ56886.1"/>
    </source>
</evidence>
<dbReference type="Proteomes" id="UP000189739">
    <property type="component" value="Unassembled WGS sequence"/>
</dbReference>
<keyword evidence="1" id="KW-0732">Signal</keyword>
<feature type="domain" description="Outer membrane protein beta-barrel" evidence="2">
    <location>
        <begin position="24"/>
        <end position="185"/>
    </location>
</feature>